<keyword evidence="3" id="KW-1185">Reference proteome</keyword>
<dbReference type="Proteomes" id="UP000078397">
    <property type="component" value="Unassembled WGS sequence"/>
</dbReference>
<protein>
    <submittedName>
        <fullName evidence="2">Uncharacterized protein</fullName>
    </submittedName>
</protein>
<gene>
    <name evidence="2" type="ORF">VFPPC_18104</name>
</gene>
<proteinExistence type="predicted"/>
<evidence type="ECO:0000313" key="3">
    <source>
        <dbReference type="Proteomes" id="UP000078397"/>
    </source>
</evidence>
<feature type="region of interest" description="Disordered" evidence="1">
    <location>
        <begin position="218"/>
        <end position="244"/>
    </location>
</feature>
<comment type="caution">
    <text evidence="2">The sequence shown here is derived from an EMBL/GenBank/DDBJ whole genome shotgun (WGS) entry which is preliminary data.</text>
</comment>
<reference evidence="2 3" key="1">
    <citation type="journal article" date="2016" name="PLoS Pathog.">
        <title>Biosynthesis of antibiotic leucinostatins in bio-control fungus Purpureocillium lilacinum and their inhibition on phytophthora revealed by genome mining.</title>
        <authorList>
            <person name="Wang G."/>
            <person name="Liu Z."/>
            <person name="Lin R."/>
            <person name="Li E."/>
            <person name="Mao Z."/>
            <person name="Ling J."/>
            <person name="Yang Y."/>
            <person name="Yin W.B."/>
            <person name="Xie B."/>
        </authorList>
    </citation>
    <scope>NUCLEOTIDE SEQUENCE [LARGE SCALE GENOMIC DNA]</scope>
    <source>
        <strain evidence="2">170</strain>
    </source>
</reference>
<dbReference type="EMBL" id="LSBJ02000007">
    <property type="protein sequence ID" value="OWT42691.1"/>
    <property type="molecule type" value="Genomic_DNA"/>
</dbReference>
<organism evidence="2 3">
    <name type="scientific">Pochonia chlamydosporia 170</name>
    <dbReference type="NCBI Taxonomy" id="1380566"/>
    <lineage>
        <taxon>Eukaryota</taxon>
        <taxon>Fungi</taxon>
        <taxon>Dikarya</taxon>
        <taxon>Ascomycota</taxon>
        <taxon>Pezizomycotina</taxon>
        <taxon>Sordariomycetes</taxon>
        <taxon>Hypocreomycetidae</taxon>
        <taxon>Hypocreales</taxon>
        <taxon>Clavicipitaceae</taxon>
        <taxon>Pochonia</taxon>
    </lineage>
</organism>
<evidence type="ECO:0000256" key="1">
    <source>
        <dbReference type="SAM" id="MobiDB-lite"/>
    </source>
</evidence>
<accession>A0A219APR0</accession>
<dbReference type="GeneID" id="33936970"/>
<dbReference type="AlphaFoldDB" id="A0A219APR0"/>
<evidence type="ECO:0000313" key="2">
    <source>
        <dbReference type="EMBL" id="OWT42691.1"/>
    </source>
</evidence>
<sequence>MLTYPARQVLYGVRACEEYVRVQCRNRWWGTGLECPSQTCWKKKGRQRERADTRRLASHVSTEPSWLTTVSFRLVLTKHASLNDRDTTAHVSQAFLPLGNVEYELQTRPDHTWTRPDQMLQTNWEPRAQRTGVVSFPLGKPNSLLTVVSIPCLTTLPALPGLKTCTAVPRQSMYCTTRKRTRPLVMCLAILRPGGPFSLVNSKVSTVPLRRRKTSAYARRAFASEPQDEPDKLGNGSLLCQNNPQDMSYRRGQLQLQKKAV</sequence>
<name>A0A219APR0_METCM</name>
<dbReference type="RefSeq" id="XP_022285172.1">
    <property type="nucleotide sequence ID" value="XM_022429760.1"/>
</dbReference>
<dbReference type="KEGG" id="pchm:VFPPC_18104"/>